<dbReference type="EMBL" id="QGTL01000002">
    <property type="protein sequence ID" value="PWV79543.1"/>
    <property type="molecule type" value="Genomic_DNA"/>
</dbReference>
<dbReference type="PANTHER" id="PTHR30055">
    <property type="entry name" value="HTH-TYPE TRANSCRIPTIONAL REGULATOR RUTR"/>
    <property type="match status" value="1"/>
</dbReference>
<dbReference type="InterPro" id="IPR036271">
    <property type="entry name" value="Tet_transcr_reg_TetR-rel_C_sf"/>
</dbReference>
<dbReference type="SUPFAM" id="SSF46689">
    <property type="entry name" value="Homeodomain-like"/>
    <property type="match status" value="1"/>
</dbReference>
<protein>
    <submittedName>
        <fullName evidence="4">TetR family transcriptional regulator</fullName>
    </submittedName>
</protein>
<comment type="caution">
    <text evidence="4">The sequence shown here is derived from an EMBL/GenBank/DDBJ whole genome shotgun (WGS) entry which is preliminary data.</text>
</comment>
<dbReference type="Proteomes" id="UP000246410">
    <property type="component" value="Unassembled WGS sequence"/>
</dbReference>
<gene>
    <name evidence="4" type="ORF">DFR69_102606</name>
</gene>
<evidence type="ECO:0000259" key="3">
    <source>
        <dbReference type="PROSITE" id="PS50977"/>
    </source>
</evidence>
<dbReference type="RefSeq" id="WP_110036644.1">
    <property type="nucleotide sequence ID" value="NZ_QGTL01000002.1"/>
</dbReference>
<keyword evidence="5" id="KW-1185">Reference proteome</keyword>
<evidence type="ECO:0000313" key="4">
    <source>
        <dbReference type="EMBL" id="PWV79543.1"/>
    </source>
</evidence>
<keyword evidence="1 2" id="KW-0238">DNA-binding</keyword>
<dbReference type="InterPro" id="IPR001647">
    <property type="entry name" value="HTH_TetR"/>
</dbReference>
<dbReference type="Pfam" id="PF00440">
    <property type="entry name" value="TetR_N"/>
    <property type="match status" value="1"/>
</dbReference>
<organism evidence="4 5">
    <name type="scientific">Nocardia neocaledoniensis</name>
    <dbReference type="NCBI Taxonomy" id="236511"/>
    <lineage>
        <taxon>Bacteria</taxon>
        <taxon>Bacillati</taxon>
        <taxon>Actinomycetota</taxon>
        <taxon>Actinomycetes</taxon>
        <taxon>Mycobacteriales</taxon>
        <taxon>Nocardiaceae</taxon>
        <taxon>Nocardia</taxon>
    </lineage>
</organism>
<dbReference type="InterPro" id="IPR050109">
    <property type="entry name" value="HTH-type_TetR-like_transc_reg"/>
</dbReference>
<evidence type="ECO:0000256" key="2">
    <source>
        <dbReference type="PROSITE-ProRule" id="PRU00335"/>
    </source>
</evidence>
<dbReference type="Gene3D" id="1.10.357.10">
    <property type="entry name" value="Tetracycline Repressor, domain 2"/>
    <property type="match status" value="1"/>
</dbReference>
<dbReference type="SUPFAM" id="SSF48498">
    <property type="entry name" value="Tetracyclin repressor-like, C-terminal domain"/>
    <property type="match status" value="1"/>
</dbReference>
<dbReference type="AlphaFoldDB" id="A0A317NX55"/>
<dbReference type="GO" id="GO:0003700">
    <property type="term" value="F:DNA-binding transcription factor activity"/>
    <property type="evidence" value="ECO:0007669"/>
    <property type="project" value="TreeGrafter"/>
</dbReference>
<dbReference type="GO" id="GO:0000976">
    <property type="term" value="F:transcription cis-regulatory region binding"/>
    <property type="evidence" value="ECO:0007669"/>
    <property type="project" value="TreeGrafter"/>
</dbReference>
<proteinExistence type="predicted"/>
<evidence type="ECO:0000313" key="5">
    <source>
        <dbReference type="Proteomes" id="UP000246410"/>
    </source>
</evidence>
<dbReference type="PROSITE" id="PS50977">
    <property type="entry name" value="HTH_TETR_2"/>
    <property type="match status" value="1"/>
</dbReference>
<dbReference type="InterPro" id="IPR009057">
    <property type="entry name" value="Homeodomain-like_sf"/>
</dbReference>
<feature type="domain" description="HTH tetR-type" evidence="3">
    <location>
        <begin position="16"/>
        <end position="75"/>
    </location>
</feature>
<accession>A0A317NX55</accession>
<sequence length="203" mass="21669">MVADAGSSSTLRTDARRNVDRIRGAAVRVFREEGLAAPLETVAAAAEVSKATIFNRFGGRVGLIDAVIDEVVAAELLGIIEAARAVTGVRERICRYVGAIRDLQFRVPAVNDVLLQEFPGAEQLMALCHVAGAFHEELVEEGRAAGVLVEGFTPADFHALTLDNALVLKHGGRPVREDYDRRTAFVLGGICRSAPRTDSSSGS</sequence>
<feature type="DNA-binding region" description="H-T-H motif" evidence="2">
    <location>
        <begin position="38"/>
        <end position="57"/>
    </location>
</feature>
<evidence type="ECO:0000256" key="1">
    <source>
        <dbReference type="ARBA" id="ARBA00023125"/>
    </source>
</evidence>
<reference evidence="4 5" key="1">
    <citation type="submission" date="2018-05" db="EMBL/GenBank/DDBJ databases">
        <title>Genomic Encyclopedia of Type Strains, Phase IV (KMG-IV): sequencing the most valuable type-strain genomes for metagenomic binning, comparative biology and taxonomic classification.</title>
        <authorList>
            <person name="Goeker M."/>
        </authorList>
    </citation>
    <scope>NUCLEOTIDE SEQUENCE [LARGE SCALE GENOMIC DNA]</scope>
    <source>
        <strain evidence="4 5">DSM 44717</strain>
    </source>
</reference>
<name>A0A317NX55_9NOCA</name>
<dbReference type="PANTHER" id="PTHR30055:SF209">
    <property type="entry name" value="POSSIBLE TRANSCRIPTIONAL REGULATORY PROTEIN (PROBABLY TETR-FAMILY)"/>
    <property type="match status" value="1"/>
</dbReference>